<dbReference type="SMART" id="SM00834">
    <property type="entry name" value="CxxC_CXXC_SSSS"/>
    <property type="match status" value="1"/>
</dbReference>
<gene>
    <name evidence="3" type="ORF">AN619_01570</name>
</gene>
<dbReference type="InterPro" id="IPR013429">
    <property type="entry name" value="Regulatory_FmdB_Zinc_ribbon"/>
</dbReference>
<dbReference type="Gene3D" id="2.20.28.30">
    <property type="entry name" value="RNA polymerase ii, chain L"/>
    <property type="match status" value="1"/>
</dbReference>
<feature type="domain" description="Putative regulatory protein FmdB zinc ribbon" evidence="2">
    <location>
        <begin position="1"/>
        <end position="43"/>
    </location>
</feature>
<dbReference type="OrthoDB" id="9813321at2"/>
<dbReference type="NCBIfam" id="TIGR02605">
    <property type="entry name" value="CxxC_CxxC_SSSS"/>
    <property type="match status" value="1"/>
</dbReference>
<dbReference type="AlphaFoldDB" id="A0A140LDK6"/>
<evidence type="ECO:0000256" key="1">
    <source>
        <dbReference type="SAM" id="MobiDB-lite"/>
    </source>
</evidence>
<dbReference type="STRING" id="520762.AN619_01570"/>
<evidence type="ECO:0000313" key="3">
    <source>
        <dbReference type="EMBL" id="KXG78631.1"/>
    </source>
</evidence>
<feature type="region of interest" description="Disordered" evidence="1">
    <location>
        <begin position="45"/>
        <end position="67"/>
    </location>
</feature>
<feature type="compositionally biased region" description="Low complexity" evidence="1">
    <location>
        <begin position="48"/>
        <end position="67"/>
    </location>
</feature>
<evidence type="ECO:0000259" key="2">
    <source>
        <dbReference type="SMART" id="SM00834"/>
    </source>
</evidence>
<proteinExistence type="predicted"/>
<dbReference type="Pfam" id="PF09723">
    <property type="entry name" value="Zn_ribbon_8"/>
    <property type="match status" value="1"/>
</dbReference>
<keyword evidence="4" id="KW-1185">Reference proteome</keyword>
<sequence length="67" mass="7125">MPIFEYRCEACGKVFDVLVKSSERNQEQRCPQCQSAKVKKVFSTFGVGSSSPSKPCGSSSTTPCGGG</sequence>
<organism evidence="3 4">
    <name type="scientific">Thermotalea metallivorans</name>
    <dbReference type="NCBI Taxonomy" id="520762"/>
    <lineage>
        <taxon>Bacteria</taxon>
        <taxon>Bacillati</taxon>
        <taxon>Bacillota</taxon>
        <taxon>Clostridia</taxon>
        <taxon>Peptostreptococcales</taxon>
        <taxon>Thermotaleaceae</taxon>
        <taxon>Thermotalea</taxon>
    </lineage>
</organism>
<evidence type="ECO:0000313" key="4">
    <source>
        <dbReference type="Proteomes" id="UP000070456"/>
    </source>
</evidence>
<protein>
    <recommendedName>
        <fullName evidence="2">Putative regulatory protein FmdB zinc ribbon domain-containing protein</fullName>
    </recommendedName>
</protein>
<accession>A0A140LDK6</accession>
<comment type="caution">
    <text evidence="3">The sequence shown here is derived from an EMBL/GenBank/DDBJ whole genome shotgun (WGS) entry which is preliminary data.</text>
</comment>
<reference evidence="3 4" key="1">
    <citation type="submission" date="2015-12" db="EMBL/GenBank/DDBJ databases">
        <title>Draft genome sequence of the thermoanaerobe Thermotalea metallivorans, an isolate from the runoff channel of the Great Artesian Basin, Australia.</title>
        <authorList>
            <person name="Patel B.K."/>
        </authorList>
    </citation>
    <scope>NUCLEOTIDE SEQUENCE [LARGE SCALE GENOMIC DNA]</scope>
    <source>
        <strain evidence="3 4">B2-1</strain>
    </source>
</reference>
<name>A0A140LDK6_9FIRM</name>
<dbReference type="RefSeq" id="WP_068554119.1">
    <property type="nucleotide sequence ID" value="NZ_LOEE01000004.1"/>
</dbReference>
<dbReference type="Proteomes" id="UP000070456">
    <property type="component" value="Unassembled WGS sequence"/>
</dbReference>
<dbReference type="EMBL" id="LOEE01000004">
    <property type="protein sequence ID" value="KXG78631.1"/>
    <property type="molecule type" value="Genomic_DNA"/>
</dbReference>